<evidence type="ECO:0000256" key="2">
    <source>
        <dbReference type="ARBA" id="ARBA00005512"/>
    </source>
</evidence>
<dbReference type="InterPro" id="IPR057434">
    <property type="entry name" value="LMF1/2_N"/>
</dbReference>
<feature type="transmembrane region" description="Helical" evidence="8">
    <location>
        <begin position="275"/>
        <end position="294"/>
    </location>
</feature>
<feature type="transmembrane region" description="Helical" evidence="8">
    <location>
        <begin position="168"/>
        <end position="187"/>
    </location>
</feature>
<dbReference type="GO" id="GO:0005789">
    <property type="term" value="C:endoplasmic reticulum membrane"/>
    <property type="evidence" value="ECO:0000318"/>
    <property type="project" value="GO_Central"/>
</dbReference>
<dbReference type="EnsemblMetazoa" id="ISCW015697-RA">
    <property type="protein sequence ID" value="ISCW015697-PA"/>
    <property type="gene ID" value="ISCW015697"/>
</dbReference>
<feature type="transmembrane region" description="Helical" evidence="8">
    <location>
        <begin position="366"/>
        <end position="383"/>
    </location>
</feature>
<feature type="domain" description="Lipase maturation factor 1/2 C-terminal" evidence="10">
    <location>
        <begin position="525"/>
        <end position="661"/>
    </location>
</feature>
<evidence type="ECO:0007829" key="13">
    <source>
        <dbReference type="PeptideAtlas" id="A0A1S4LLI0"/>
    </source>
</evidence>
<dbReference type="VEuPathDB" id="VectorBase:ISCI015697"/>
<dbReference type="GO" id="GO:0051604">
    <property type="term" value="P:protein maturation"/>
    <property type="evidence" value="ECO:0000318"/>
    <property type="project" value="GO_Central"/>
</dbReference>
<feature type="transmembrane region" description="Helical" evidence="8">
    <location>
        <begin position="104"/>
        <end position="124"/>
    </location>
</feature>
<keyword evidence="12" id="KW-1185">Reference proteome</keyword>
<comment type="similarity">
    <text evidence="2 8">Belongs to the lipase maturation factor family.</text>
</comment>
<dbReference type="PANTHER" id="PTHR14463:SF5">
    <property type="entry name" value="LIPASE MATURATION FACTOR 2"/>
    <property type="match status" value="1"/>
</dbReference>
<dbReference type="EMBL" id="ABJB010938688">
    <property type="status" value="NOT_ANNOTATED_CDS"/>
    <property type="molecule type" value="Genomic_DNA"/>
</dbReference>
<name>A0A1S4LLI0_IXOSC</name>
<feature type="transmembrane region" description="Helical" evidence="8">
    <location>
        <begin position="12"/>
        <end position="30"/>
    </location>
</feature>
<keyword evidence="3 8" id="KW-0812">Transmembrane</keyword>
<reference evidence="12" key="1">
    <citation type="submission" date="2008-03" db="EMBL/GenBank/DDBJ databases">
        <title>Annotation of Ixodes scapularis.</title>
        <authorList>
            <consortium name="Ixodes scapularis Genome Project Consortium"/>
            <person name="Caler E."/>
            <person name="Hannick L.I."/>
            <person name="Bidwell S."/>
            <person name="Joardar V."/>
            <person name="Thiagarajan M."/>
            <person name="Amedeo P."/>
            <person name="Galinsky K.J."/>
            <person name="Schobel S."/>
            <person name="Inman J."/>
            <person name="Hostetler J."/>
            <person name="Miller J."/>
            <person name="Hammond M."/>
            <person name="Megy K."/>
            <person name="Lawson D."/>
            <person name="Kodira C."/>
            <person name="Sutton G."/>
            <person name="Meyer J."/>
            <person name="Hill C.A."/>
            <person name="Birren B."/>
            <person name="Nene V."/>
            <person name="Collins F."/>
            <person name="Alarcon-Chaidez F."/>
            <person name="Wikel S."/>
            <person name="Strausberg R."/>
        </authorList>
    </citation>
    <scope>NUCLEOTIDE SEQUENCE [LARGE SCALE GENOMIC DNA]</scope>
    <source>
        <strain evidence="12">Wikel</strain>
    </source>
</reference>
<dbReference type="PANTHER" id="PTHR14463">
    <property type="entry name" value="LIPASE MATURATION FACTOR"/>
    <property type="match status" value="1"/>
</dbReference>
<accession>A0A1S4LLI0</accession>
<comment type="function">
    <text evidence="8">Involved in the maturation of specific proteins in the endoplasmic reticulum.</text>
</comment>
<dbReference type="OrthoDB" id="434126at2759"/>
<evidence type="ECO:0000259" key="10">
    <source>
        <dbReference type="Pfam" id="PF25179"/>
    </source>
</evidence>
<evidence type="ECO:0000259" key="9">
    <source>
        <dbReference type="Pfam" id="PF06762"/>
    </source>
</evidence>
<evidence type="ECO:0000313" key="12">
    <source>
        <dbReference type="Proteomes" id="UP000001555"/>
    </source>
</evidence>
<protein>
    <recommendedName>
        <fullName evidence="8">Lipase maturation factor</fullName>
    </recommendedName>
</protein>
<feature type="transmembrane region" description="Helical" evidence="8">
    <location>
        <begin position="130"/>
        <end position="148"/>
    </location>
</feature>
<proteinExistence type="evidence at protein level"/>
<keyword evidence="13" id="KW-1267">Proteomics identification</keyword>
<evidence type="ECO:0000313" key="11">
    <source>
        <dbReference type="EnsemblMetazoa" id="ISCW015697-PA"/>
    </source>
</evidence>
<dbReference type="VEuPathDB" id="VectorBase:ISCP_028740"/>
<feature type="transmembrane region" description="Helical" evidence="8">
    <location>
        <begin position="76"/>
        <end position="97"/>
    </location>
</feature>
<evidence type="ECO:0000256" key="3">
    <source>
        <dbReference type="ARBA" id="ARBA00022692"/>
    </source>
</evidence>
<dbReference type="Pfam" id="PF25179">
    <property type="entry name" value="LMF1_C"/>
    <property type="match status" value="1"/>
</dbReference>
<feature type="transmembrane region" description="Helical" evidence="8">
    <location>
        <begin position="428"/>
        <end position="452"/>
    </location>
</feature>
<organism evidence="11 12">
    <name type="scientific">Ixodes scapularis</name>
    <name type="common">Black-legged tick</name>
    <name type="synonym">Deer tick</name>
    <dbReference type="NCBI Taxonomy" id="6945"/>
    <lineage>
        <taxon>Eukaryota</taxon>
        <taxon>Metazoa</taxon>
        <taxon>Ecdysozoa</taxon>
        <taxon>Arthropoda</taxon>
        <taxon>Chelicerata</taxon>
        <taxon>Arachnida</taxon>
        <taxon>Acari</taxon>
        <taxon>Parasitiformes</taxon>
        <taxon>Ixodida</taxon>
        <taxon>Ixodoidea</taxon>
        <taxon>Ixodidae</taxon>
        <taxon>Ixodinae</taxon>
        <taxon>Ixodes</taxon>
    </lineage>
</organism>
<dbReference type="AlphaFoldDB" id="A0A1S4LLI0"/>
<dbReference type="VEuPathDB" id="VectorBase:ISCW015697"/>
<evidence type="ECO:0000256" key="4">
    <source>
        <dbReference type="ARBA" id="ARBA00022824"/>
    </source>
</evidence>
<sequence length="730" mass="84377">MGEIRVTRDFFLWSMSVIYLSAFASLYHQMPGLYGDRGILPVRSVVPVDTNPRAAQQKAHQLPTLLWLAPNFGLKVSTMMEFLGLLGILMSFIATIWSRFRDCINFALLWILYFSLYQVGQTFMWFQWDILLLEVGFLCILVAPLGMFQRTLGLSSSWRLPHNPHDKVSVWLLRWLLFRFMFSSGVVKLTSMCPAWWGLHALNVHFESQCIPTPVAWYFHHLPEWFLRLGVVFTYVVEIAVPFLFFVPVRSLRIFSFYCQVLLQLLILVTGNYNFFNLLTLALCLSLVDDEYLLNAVGRSTFYRKSLMRTTRRVLAKTASLLTLCCLTFATVKLFQVQLYPDWTFGCRIAFTPKQFEELLAKTMPVTIWMGAASLAVTILLSLQRSFFSLNQYTVLQEDDKCMAEERHNGGNAACRSLFEERGLLRKLFSTCGTVLCSTAAVWLFCVSLVPFSTLDYNLHSKLWPVVRQWHSKVEPFHVASSYGLFRRQVLASSPWPPVSLVAGQVLVFNWRFSPSLRVGDIFLARRMTGLEGRPELVLEGGDQPTGPWKELPFLYKPGNVTRSPPFVVPHQPRLDWQMWFAALDRYERNPWLLSLVHRILTGQEQVLALLDREHYPFAKQPPKYVRGLLYTYRFTQFNAKSRVPNVNDWWKRSKPTEYLPPLHKEQPFLRQFLEKAEIPMDSPKLRSRNGFLKPILAKSRELANAMSPTVYVWSFITSAMVLKLVGTLL</sequence>
<evidence type="ECO:0000256" key="7">
    <source>
        <dbReference type="ARBA" id="ARBA00023180"/>
    </source>
</evidence>
<evidence type="ECO:0000256" key="5">
    <source>
        <dbReference type="ARBA" id="ARBA00022989"/>
    </source>
</evidence>
<keyword evidence="5 8" id="KW-1133">Transmembrane helix</keyword>
<dbReference type="Proteomes" id="UP000001555">
    <property type="component" value="Unassembled WGS sequence"/>
</dbReference>
<keyword evidence="7" id="KW-0325">Glycoprotein</keyword>
<evidence type="ECO:0000256" key="8">
    <source>
        <dbReference type="RuleBase" id="RU361229"/>
    </source>
</evidence>
<evidence type="ECO:0000256" key="1">
    <source>
        <dbReference type="ARBA" id="ARBA00004477"/>
    </source>
</evidence>
<feature type="domain" description="Lipase maturation factor 1/2 N-terminal" evidence="9">
    <location>
        <begin position="124"/>
        <end position="292"/>
    </location>
</feature>
<keyword evidence="4 8" id="KW-0256">Endoplasmic reticulum</keyword>
<dbReference type="EMBL" id="ABJB010164947">
    <property type="status" value="NOT_ANNOTATED_CDS"/>
    <property type="molecule type" value="Genomic_DNA"/>
</dbReference>
<dbReference type="InParanoid" id="A0A1S4LLI0"/>
<keyword evidence="6 8" id="KW-0472">Membrane</keyword>
<dbReference type="Pfam" id="PF06762">
    <property type="entry name" value="LMF1"/>
    <property type="match status" value="1"/>
</dbReference>
<comment type="subcellular location">
    <subcellularLocation>
        <location evidence="1 8">Endoplasmic reticulum membrane</location>
        <topology evidence="1 8">Multi-pass membrane protein</topology>
    </subcellularLocation>
</comment>
<reference evidence="11" key="2">
    <citation type="submission" date="2020-05" db="UniProtKB">
        <authorList>
            <consortium name="EnsemblMetazoa"/>
        </authorList>
    </citation>
    <scope>IDENTIFICATION</scope>
    <source>
        <strain evidence="11">wikel</strain>
    </source>
</reference>
<evidence type="ECO:0000256" key="6">
    <source>
        <dbReference type="ARBA" id="ARBA00023136"/>
    </source>
</evidence>
<dbReference type="InterPro" id="IPR009613">
    <property type="entry name" value="LMF"/>
</dbReference>
<feature type="transmembrane region" description="Helical" evidence="8">
    <location>
        <begin position="252"/>
        <end position="269"/>
    </location>
</feature>
<dbReference type="InterPro" id="IPR057433">
    <property type="entry name" value="LMF1/2_C"/>
</dbReference>
<feature type="transmembrane region" description="Helical" evidence="8">
    <location>
        <begin position="314"/>
        <end position="335"/>
    </location>
</feature>
<feature type="transmembrane region" description="Helical" evidence="8">
    <location>
        <begin position="225"/>
        <end position="245"/>
    </location>
</feature>